<evidence type="ECO:0000313" key="3">
    <source>
        <dbReference type="Proteomes" id="UP000628736"/>
    </source>
</evidence>
<keyword evidence="1" id="KW-1133">Transmembrane helix</keyword>
<dbReference type="Proteomes" id="UP000628736">
    <property type="component" value="Unassembled WGS sequence"/>
</dbReference>
<organism evidence="2 3">
    <name type="scientific">Flintibacter hominis</name>
    <dbReference type="NCBI Taxonomy" id="2763048"/>
    <lineage>
        <taxon>Bacteria</taxon>
        <taxon>Bacillati</taxon>
        <taxon>Bacillota</taxon>
        <taxon>Clostridia</taxon>
        <taxon>Eubacteriales</taxon>
        <taxon>Flintibacter</taxon>
    </lineage>
</organism>
<gene>
    <name evidence="2" type="ORF">H8S11_11550</name>
</gene>
<name>A0A8J6M8Y3_9FIRM</name>
<dbReference type="AlphaFoldDB" id="A0A8J6M8Y3"/>
<evidence type="ECO:0000313" key="2">
    <source>
        <dbReference type="EMBL" id="MBC5723442.1"/>
    </source>
</evidence>
<evidence type="ECO:0000256" key="1">
    <source>
        <dbReference type="SAM" id="Phobius"/>
    </source>
</evidence>
<sequence>MYRLLRLFLQKSERAHAAAPPFQIEPAALGFDLVLGASLEAAGIYTAVIFHVGAKSALLRRLFMSGAKKTSSVRSLAPLFQIGTAALDYDLVSQLRCAFIACMKIWILVALCLPAILLHFADCGLFMLFYLLLDMNFLSSFPHLRTTFGAALGVYSGGIKTSTSWQRDYRQIKVEKRRIRQKKRRYRWRQITLTEN</sequence>
<feature type="transmembrane region" description="Helical" evidence="1">
    <location>
        <begin position="105"/>
        <end position="133"/>
    </location>
</feature>
<proteinExistence type="predicted"/>
<comment type="caution">
    <text evidence="2">The sequence shown here is derived from an EMBL/GenBank/DDBJ whole genome shotgun (WGS) entry which is preliminary data.</text>
</comment>
<protein>
    <submittedName>
        <fullName evidence="2">Uncharacterized protein</fullName>
    </submittedName>
</protein>
<keyword evidence="1" id="KW-0472">Membrane</keyword>
<dbReference type="EMBL" id="JACOPO010000009">
    <property type="protein sequence ID" value="MBC5723442.1"/>
    <property type="molecule type" value="Genomic_DNA"/>
</dbReference>
<dbReference type="RefSeq" id="WP_186853234.1">
    <property type="nucleotide sequence ID" value="NZ_JACOPO010000009.1"/>
</dbReference>
<accession>A0A8J6M8Y3</accession>
<keyword evidence="3" id="KW-1185">Reference proteome</keyword>
<keyword evidence="1" id="KW-0812">Transmembrane</keyword>
<reference evidence="2" key="1">
    <citation type="submission" date="2020-08" db="EMBL/GenBank/DDBJ databases">
        <title>Genome public.</title>
        <authorList>
            <person name="Liu C."/>
            <person name="Sun Q."/>
        </authorList>
    </citation>
    <scope>NUCLEOTIDE SEQUENCE</scope>
    <source>
        <strain evidence="2">NSJ-23</strain>
    </source>
</reference>
<feature type="transmembrane region" description="Helical" evidence="1">
    <location>
        <begin position="33"/>
        <end position="54"/>
    </location>
</feature>